<gene>
    <name evidence="1" type="ORF">K8W24_06965</name>
</gene>
<dbReference type="GO" id="GO:0004386">
    <property type="term" value="F:helicase activity"/>
    <property type="evidence" value="ECO:0007669"/>
    <property type="project" value="UniProtKB-KW"/>
</dbReference>
<proteinExistence type="predicted"/>
<sequence length="124" mass="13068">MSPTVLLPRLLPSAISHHVGDRTAGRSLAAARGGSVGSVDWDEASSTLSAPVVDADGARHHAEAVLTEYEQDAVSRRFQTPGPGGLWRPLSSRCDCPVGEACLHVGALLYRTNDLAVRAAQEEP</sequence>
<evidence type="ECO:0000313" key="1">
    <source>
        <dbReference type="EMBL" id="HJF49526.1"/>
    </source>
</evidence>
<keyword evidence="1" id="KW-0547">Nucleotide-binding</keyword>
<comment type="caution">
    <text evidence="1">The sequence shown here is derived from an EMBL/GenBank/DDBJ whole genome shotgun (WGS) entry which is preliminary data.</text>
</comment>
<dbReference type="EMBL" id="DYWO01000204">
    <property type="protein sequence ID" value="HJF49526.1"/>
    <property type="molecule type" value="Genomic_DNA"/>
</dbReference>
<keyword evidence="1" id="KW-0067">ATP-binding</keyword>
<keyword evidence="1" id="KW-0378">Hydrolase</keyword>
<feature type="non-terminal residue" evidence="1">
    <location>
        <position position="124"/>
    </location>
</feature>
<protein>
    <submittedName>
        <fullName evidence="1">ATP-dependent helicase</fullName>
    </submittedName>
</protein>
<keyword evidence="1" id="KW-0347">Helicase</keyword>
<dbReference type="AlphaFoldDB" id="A0A921KS90"/>
<name>A0A921KS90_9MICO</name>
<reference evidence="1" key="1">
    <citation type="journal article" date="2021" name="PeerJ">
        <title>Extensive microbial diversity within the chicken gut microbiome revealed by metagenomics and culture.</title>
        <authorList>
            <person name="Gilroy R."/>
            <person name="Ravi A."/>
            <person name="Getino M."/>
            <person name="Pursley I."/>
            <person name="Horton D.L."/>
            <person name="Alikhan N.F."/>
            <person name="Baker D."/>
            <person name="Gharbi K."/>
            <person name="Hall N."/>
            <person name="Watson M."/>
            <person name="Adriaenssens E.M."/>
            <person name="Foster-Nyarko E."/>
            <person name="Jarju S."/>
            <person name="Secka A."/>
            <person name="Antonio M."/>
            <person name="Oren A."/>
            <person name="Chaudhuri R.R."/>
            <person name="La Ragione R."/>
            <person name="Hildebrand F."/>
            <person name="Pallen M.J."/>
        </authorList>
    </citation>
    <scope>NUCLEOTIDE SEQUENCE</scope>
    <source>
        <strain evidence="1">1647</strain>
    </source>
</reference>
<reference evidence="1" key="2">
    <citation type="submission" date="2021-09" db="EMBL/GenBank/DDBJ databases">
        <authorList>
            <person name="Gilroy R."/>
        </authorList>
    </citation>
    <scope>NUCLEOTIDE SEQUENCE</scope>
    <source>
        <strain evidence="1">1647</strain>
    </source>
</reference>
<evidence type="ECO:0000313" key="2">
    <source>
        <dbReference type="Proteomes" id="UP000775129"/>
    </source>
</evidence>
<organism evidence="1 2">
    <name type="scientific">Brachybacterium paraconglomeratum</name>
    <dbReference type="NCBI Taxonomy" id="173362"/>
    <lineage>
        <taxon>Bacteria</taxon>
        <taxon>Bacillati</taxon>
        <taxon>Actinomycetota</taxon>
        <taxon>Actinomycetes</taxon>
        <taxon>Micrococcales</taxon>
        <taxon>Dermabacteraceae</taxon>
        <taxon>Brachybacterium</taxon>
    </lineage>
</organism>
<dbReference type="Proteomes" id="UP000775129">
    <property type="component" value="Unassembled WGS sequence"/>
</dbReference>
<accession>A0A921KS90</accession>